<evidence type="ECO:0000313" key="2">
    <source>
        <dbReference type="EMBL" id="EGY34000.1"/>
    </source>
</evidence>
<keyword evidence="1" id="KW-1133">Transmembrane helix</keyword>
<keyword evidence="1" id="KW-0472">Membrane</keyword>
<name>G4A834_AGGAC</name>
<dbReference type="PATRIC" id="fig|907488.3.peg.968"/>
<dbReference type="SMR" id="G4A834"/>
<reference evidence="2 3" key="1">
    <citation type="submission" date="2010-10" db="EMBL/GenBank/DDBJ databases">
        <authorList>
            <person name="Chen C."/>
            <person name="Kittichotirat W."/>
            <person name="Asikainen S."/>
            <person name="Bumgarner R."/>
        </authorList>
    </citation>
    <scope>NUCLEOTIDE SEQUENCE [LARGE SCALE GENOMIC DNA]</scope>
    <source>
        <strain evidence="2 3">SC1083</strain>
    </source>
</reference>
<evidence type="ECO:0000256" key="1">
    <source>
        <dbReference type="SAM" id="Phobius"/>
    </source>
</evidence>
<keyword evidence="1" id="KW-0812">Transmembrane</keyword>
<feature type="transmembrane region" description="Helical" evidence="1">
    <location>
        <begin position="21"/>
        <end position="39"/>
    </location>
</feature>
<gene>
    <name evidence="2" type="ORF">SC1083_0981</name>
</gene>
<accession>G4A834</accession>
<dbReference type="AlphaFoldDB" id="G4A834"/>
<dbReference type="Proteomes" id="UP000005508">
    <property type="component" value="Unassembled WGS sequence"/>
</dbReference>
<sequence length="62" mass="7168">MQNSQNFTVGVSFALPNSRKIPYNPALTLFLYYIIIIMFEINPIKNKITDLTDRTSVLRGYL</sequence>
<evidence type="ECO:0000313" key="3">
    <source>
        <dbReference type="Proteomes" id="UP000005508"/>
    </source>
</evidence>
<proteinExistence type="predicted"/>
<organism evidence="2 3">
    <name type="scientific">Aggregatibacter actinomycetemcomitans serotype e str. SC1083</name>
    <dbReference type="NCBI Taxonomy" id="907488"/>
    <lineage>
        <taxon>Bacteria</taxon>
        <taxon>Pseudomonadati</taxon>
        <taxon>Pseudomonadota</taxon>
        <taxon>Gammaproteobacteria</taxon>
        <taxon>Pasteurellales</taxon>
        <taxon>Pasteurellaceae</taxon>
        <taxon>Aggregatibacter</taxon>
    </lineage>
</organism>
<protein>
    <submittedName>
        <fullName evidence="2">Uncharacterized protein</fullName>
    </submittedName>
</protein>
<comment type="caution">
    <text evidence="2">The sequence shown here is derived from an EMBL/GenBank/DDBJ whole genome shotgun (WGS) entry which is preliminary data.</text>
</comment>
<dbReference type="EMBL" id="AEJM01000017">
    <property type="protein sequence ID" value="EGY34000.1"/>
    <property type="molecule type" value="Genomic_DNA"/>
</dbReference>